<dbReference type="InterPro" id="IPR016032">
    <property type="entry name" value="Sig_transdc_resp-reg_C-effctor"/>
</dbReference>
<keyword evidence="3" id="KW-0804">Transcription</keyword>
<keyword evidence="1" id="KW-0805">Transcription regulation</keyword>
<keyword evidence="2" id="KW-0238">DNA-binding</keyword>
<dbReference type="InterPro" id="IPR011990">
    <property type="entry name" value="TPR-like_helical_dom_sf"/>
</dbReference>
<sequence>MLRAQLDAGAGSPLSLIVAPAGAGKSVLLAQWVASHPGLPVAWVDIAPGDADPLALSRKVLAALAEASAEFRPPLAAVSTAARRLGDQYLEDLAAGLKEIDPVVLIFDDLDRIGGTPVLTDLWRLVDMLPNGVHVIFASRTDLQLGWSRHRVHHDLVEIRQRELAFDDATTSRVISAITGTAVSEEVAAKITARTEGWAVGVQLTALSMRFAADPDLVVETMSETDRLITDYLGEEVLDGLSPRRRTAIVQLSVLDDFDANLAGVVTGLDGEKLLAGLERDSLFVVPVPERVGWHRFHRLFRDLLLLRLRAHDRDAEPELLGVASRRLSESGDEESAIEYAIRAHDWDRVLDLVLDLGRCYYESHRMGTVVRWLREVPDRNLAERPDAAILLAMAEGMSGRAMHAVDRFRTLLADGELTPGQRQVALAYLAACVQFHPETELFVPVAQAAVSEITRHPDAPRPNLLGLTSRTVLLTVSQVSLGRARLLLGDVHGARRIFEAALRAVGTAYRPYRVHTLGSLAMAEALSGCLVAASGHAEDALSLATEDDLLVHPAPAEAYLARALVAVQRGEPATGALALHEGAARALSNQRTQLLWIAWLIAHAAYPEGGLPGVEEPEGPRPAFVRDALLAFEMRQARSRGAPLPPPSHPASWSYIAFEEVAALLALGRVSHARARMTELAPRPEPDAPLPEVEHEILEGWLCAAEKRNPESRAHLTTALRLAEPEWLVQPFVRAGAAVADLVDELPGVGNGFRSAVVSAARAAAAPPRQHLVEHLTTRELELLAYLPSRLTIPGIAARCYVSTNTIKTHLGHIYRKLGAQNRDAAVERARELGLIPAGDSGPVM</sequence>
<evidence type="ECO:0000313" key="6">
    <source>
        <dbReference type="Proteomes" id="UP000576969"/>
    </source>
</evidence>
<dbReference type="RefSeq" id="WP_179491197.1">
    <property type="nucleotide sequence ID" value="NZ_JACCBV010000001.1"/>
</dbReference>
<gene>
    <name evidence="5" type="ORF">BJ991_002940</name>
</gene>
<evidence type="ECO:0000256" key="3">
    <source>
        <dbReference type="ARBA" id="ARBA00023163"/>
    </source>
</evidence>
<reference evidence="5 6" key="1">
    <citation type="submission" date="2020-07" db="EMBL/GenBank/DDBJ databases">
        <title>Sequencing the genomes of 1000 actinobacteria strains.</title>
        <authorList>
            <person name="Klenk H.-P."/>
        </authorList>
    </citation>
    <scope>NUCLEOTIDE SEQUENCE [LARGE SCALE GENOMIC DNA]</scope>
    <source>
        <strain evidence="5 6">DSM 24662</strain>
    </source>
</reference>
<dbReference type="CDD" id="cd06170">
    <property type="entry name" value="LuxR_C_like"/>
    <property type="match status" value="1"/>
</dbReference>
<dbReference type="InterPro" id="IPR036388">
    <property type="entry name" value="WH-like_DNA-bd_sf"/>
</dbReference>
<dbReference type="InterPro" id="IPR003593">
    <property type="entry name" value="AAA+_ATPase"/>
</dbReference>
<dbReference type="Gene3D" id="3.40.50.300">
    <property type="entry name" value="P-loop containing nucleotide triphosphate hydrolases"/>
    <property type="match status" value="1"/>
</dbReference>
<accession>A0A7Y9GQQ3</accession>
<dbReference type="Pfam" id="PF00196">
    <property type="entry name" value="GerE"/>
    <property type="match status" value="1"/>
</dbReference>
<keyword evidence="6" id="KW-1185">Reference proteome</keyword>
<evidence type="ECO:0000259" key="4">
    <source>
        <dbReference type="PROSITE" id="PS50043"/>
    </source>
</evidence>
<dbReference type="Proteomes" id="UP000576969">
    <property type="component" value="Unassembled WGS sequence"/>
</dbReference>
<organism evidence="5 6">
    <name type="scientific">Microbacterium immunditiarum</name>
    <dbReference type="NCBI Taxonomy" id="337480"/>
    <lineage>
        <taxon>Bacteria</taxon>
        <taxon>Bacillati</taxon>
        <taxon>Actinomycetota</taxon>
        <taxon>Actinomycetes</taxon>
        <taxon>Micrococcales</taxon>
        <taxon>Microbacteriaceae</taxon>
        <taxon>Microbacterium</taxon>
    </lineage>
</organism>
<name>A0A7Y9GQQ3_9MICO</name>
<feature type="domain" description="HTH luxR-type" evidence="4">
    <location>
        <begin position="770"/>
        <end position="835"/>
    </location>
</feature>
<protein>
    <submittedName>
        <fullName evidence="5">LuxR family maltose regulon positive regulatory protein</fullName>
    </submittedName>
</protein>
<dbReference type="GO" id="GO:0006355">
    <property type="term" value="P:regulation of DNA-templated transcription"/>
    <property type="evidence" value="ECO:0007669"/>
    <property type="project" value="InterPro"/>
</dbReference>
<dbReference type="Gene3D" id="1.10.10.10">
    <property type="entry name" value="Winged helix-like DNA-binding domain superfamily/Winged helix DNA-binding domain"/>
    <property type="match status" value="1"/>
</dbReference>
<dbReference type="SUPFAM" id="SSF46894">
    <property type="entry name" value="C-terminal effector domain of the bipartite response regulators"/>
    <property type="match status" value="1"/>
</dbReference>
<dbReference type="InterPro" id="IPR027417">
    <property type="entry name" value="P-loop_NTPase"/>
</dbReference>
<dbReference type="SMART" id="SM00382">
    <property type="entry name" value="AAA"/>
    <property type="match status" value="1"/>
</dbReference>
<dbReference type="InterPro" id="IPR059106">
    <property type="entry name" value="WHD_MalT"/>
</dbReference>
<comment type="caution">
    <text evidence="5">The sequence shown here is derived from an EMBL/GenBank/DDBJ whole genome shotgun (WGS) entry which is preliminary data.</text>
</comment>
<dbReference type="AlphaFoldDB" id="A0A7Y9GQQ3"/>
<dbReference type="Pfam" id="PF25873">
    <property type="entry name" value="WHD_MalT"/>
    <property type="match status" value="1"/>
</dbReference>
<dbReference type="Pfam" id="PF13401">
    <property type="entry name" value="AAA_22"/>
    <property type="match status" value="1"/>
</dbReference>
<dbReference type="InterPro" id="IPR000792">
    <property type="entry name" value="Tscrpt_reg_LuxR_C"/>
</dbReference>
<proteinExistence type="predicted"/>
<dbReference type="SMART" id="SM00421">
    <property type="entry name" value="HTH_LUXR"/>
    <property type="match status" value="1"/>
</dbReference>
<dbReference type="PANTHER" id="PTHR44688:SF16">
    <property type="entry name" value="DNA-BINDING TRANSCRIPTIONAL ACTIVATOR DEVR_DOSR"/>
    <property type="match status" value="1"/>
</dbReference>
<evidence type="ECO:0000256" key="1">
    <source>
        <dbReference type="ARBA" id="ARBA00023015"/>
    </source>
</evidence>
<dbReference type="InterPro" id="IPR049945">
    <property type="entry name" value="AAA_22"/>
</dbReference>
<evidence type="ECO:0000256" key="2">
    <source>
        <dbReference type="ARBA" id="ARBA00023125"/>
    </source>
</evidence>
<dbReference type="GO" id="GO:0003677">
    <property type="term" value="F:DNA binding"/>
    <property type="evidence" value="ECO:0007669"/>
    <property type="project" value="UniProtKB-KW"/>
</dbReference>
<dbReference type="PROSITE" id="PS50043">
    <property type="entry name" value="HTH_LUXR_2"/>
    <property type="match status" value="1"/>
</dbReference>
<dbReference type="PANTHER" id="PTHR44688">
    <property type="entry name" value="DNA-BINDING TRANSCRIPTIONAL ACTIVATOR DEVR_DOSR"/>
    <property type="match status" value="1"/>
</dbReference>
<dbReference type="Gene3D" id="1.25.40.10">
    <property type="entry name" value="Tetratricopeptide repeat domain"/>
    <property type="match status" value="2"/>
</dbReference>
<evidence type="ECO:0000313" key="5">
    <source>
        <dbReference type="EMBL" id="NYE20912.1"/>
    </source>
</evidence>
<dbReference type="SUPFAM" id="SSF52540">
    <property type="entry name" value="P-loop containing nucleoside triphosphate hydrolases"/>
    <property type="match status" value="1"/>
</dbReference>
<dbReference type="GO" id="GO:0016887">
    <property type="term" value="F:ATP hydrolysis activity"/>
    <property type="evidence" value="ECO:0007669"/>
    <property type="project" value="InterPro"/>
</dbReference>
<dbReference type="EMBL" id="JACCBV010000001">
    <property type="protein sequence ID" value="NYE20912.1"/>
    <property type="molecule type" value="Genomic_DNA"/>
</dbReference>